<dbReference type="Gene3D" id="3.10.28.10">
    <property type="entry name" value="Homing endonucleases"/>
    <property type="match status" value="2"/>
</dbReference>
<comment type="similarity">
    <text evidence="2">Belongs to the complex I subunit 2 family.</text>
</comment>
<feature type="transmembrane region" description="Helical" evidence="10">
    <location>
        <begin position="21"/>
        <end position="47"/>
    </location>
</feature>
<feature type="transmembrane region" description="Helical" evidence="10">
    <location>
        <begin position="375"/>
        <end position="392"/>
    </location>
</feature>
<keyword evidence="7 10" id="KW-0472">Membrane</keyword>
<keyword evidence="6 10" id="KW-1133">Transmembrane helix</keyword>
<evidence type="ECO:0000259" key="11">
    <source>
        <dbReference type="Pfam" id="PF00361"/>
    </source>
</evidence>
<evidence type="ECO:0000256" key="1">
    <source>
        <dbReference type="ARBA" id="ARBA00004141"/>
    </source>
</evidence>
<comment type="catalytic activity">
    <reaction evidence="9">
        <text>a ubiquinone + NADH + 5 H(+)(in) = a ubiquinol + NAD(+) + 4 H(+)(out)</text>
        <dbReference type="Rhea" id="RHEA:29091"/>
        <dbReference type="Rhea" id="RHEA-COMP:9565"/>
        <dbReference type="Rhea" id="RHEA-COMP:9566"/>
        <dbReference type="ChEBI" id="CHEBI:15378"/>
        <dbReference type="ChEBI" id="CHEBI:16389"/>
        <dbReference type="ChEBI" id="CHEBI:17976"/>
        <dbReference type="ChEBI" id="CHEBI:57540"/>
        <dbReference type="ChEBI" id="CHEBI:57945"/>
        <dbReference type="EC" id="7.1.1.2"/>
    </reaction>
</comment>
<dbReference type="InterPro" id="IPR004860">
    <property type="entry name" value="LAGLIDADG_dom"/>
</dbReference>
<reference evidence="13" key="1">
    <citation type="submission" date="2017-02" db="EMBL/GenBank/DDBJ databases">
        <title>Fungal Comparative Genomics of Melanconis species and Ophiognomonia clavigignenti-juglandacearum at Different Phylogenetic Distances.</title>
        <authorList>
            <person name="Demers J.E."/>
            <person name="Castlebury L.A."/>
        </authorList>
    </citation>
    <scope>NUCLEOTIDE SEQUENCE</scope>
    <source>
        <strain evidence="13">DMW523</strain>
    </source>
</reference>
<feature type="domain" description="Homing endonuclease LAGLIDADG" evidence="12">
    <location>
        <begin position="676"/>
        <end position="773"/>
    </location>
</feature>
<dbReference type="GO" id="GO:0004519">
    <property type="term" value="F:endonuclease activity"/>
    <property type="evidence" value="ECO:0007669"/>
    <property type="project" value="InterPro"/>
</dbReference>
<feature type="transmembrane region" description="Helical" evidence="10">
    <location>
        <begin position="275"/>
        <end position="298"/>
    </location>
</feature>
<dbReference type="InterPro" id="IPR027434">
    <property type="entry name" value="Homing_endonucl"/>
</dbReference>
<evidence type="ECO:0000256" key="7">
    <source>
        <dbReference type="ARBA" id="ARBA00023136"/>
    </source>
</evidence>
<dbReference type="EMBL" id="KY575055">
    <property type="protein sequence ID" value="ATI20315.1"/>
    <property type="molecule type" value="Genomic_DNA"/>
</dbReference>
<feature type="transmembrane region" description="Helical" evidence="10">
    <location>
        <begin position="67"/>
        <end position="86"/>
    </location>
</feature>
<feature type="transmembrane region" description="Helical" evidence="10">
    <location>
        <begin position="460"/>
        <end position="480"/>
    </location>
</feature>
<dbReference type="EC" id="7.1.1.2" evidence="3"/>
<feature type="transmembrane region" description="Helical" evidence="10">
    <location>
        <begin position="178"/>
        <end position="200"/>
    </location>
</feature>
<organism evidence="13">
    <name type="scientific">Juglanconis sp</name>
    <dbReference type="NCBI Taxonomy" id="2041886"/>
    <lineage>
        <taxon>Eukaryota</taxon>
        <taxon>Fungi</taxon>
        <taxon>Dikarya</taxon>
        <taxon>Ascomycota</taxon>
        <taxon>Pezizomycotina</taxon>
        <taxon>Sordariomycetes</taxon>
        <taxon>Sordariomycetidae</taxon>
        <taxon>Diaporthales</taxon>
        <taxon>Juglanconidaceae</taxon>
        <taxon>Juglanconis</taxon>
    </lineage>
</organism>
<dbReference type="InterPro" id="IPR001750">
    <property type="entry name" value="ND/Mrp_TM"/>
</dbReference>
<evidence type="ECO:0000256" key="3">
    <source>
        <dbReference type="ARBA" id="ARBA00012944"/>
    </source>
</evidence>
<dbReference type="FunFam" id="3.10.28.10:FF:000010">
    <property type="entry name" value="LAGLIDADG homing endonuclease I-LtrII"/>
    <property type="match status" value="1"/>
</dbReference>
<keyword evidence="13" id="KW-0496">Mitochondrion</keyword>
<proteinExistence type="inferred from homology"/>
<feature type="transmembrane region" description="Helical" evidence="10">
    <location>
        <begin position="240"/>
        <end position="263"/>
    </location>
</feature>
<evidence type="ECO:0000256" key="9">
    <source>
        <dbReference type="ARBA" id="ARBA00049551"/>
    </source>
</evidence>
<evidence type="ECO:0000256" key="4">
    <source>
        <dbReference type="ARBA" id="ARBA00021008"/>
    </source>
</evidence>
<evidence type="ECO:0000256" key="5">
    <source>
        <dbReference type="ARBA" id="ARBA00022692"/>
    </source>
</evidence>
<comment type="subcellular location">
    <subcellularLocation>
        <location evidence="1">Membrane</location>
        <topology evidence="1">Multi-pass membrane protein</topology>
    </subcellularLocation>
</comment>
<dbReference type="PANTHER" id="PTHR22773">
    <property type="entry name" value="NADH DEHYDROGENASE"/>
    <property type="match status" value="1"/>
</dbReference>
<feature type="transmembrane region" description="Helical" evidence="10">
    <location>
        <begin position="310"/>
        <end position="329"/>
    </location>
</feature>
<dbReference type="HAMAP" id="MF_00445">
    <property type="entry name" value="NDH1_NuoN_1"/>
    <property type="match status" value="1"/>
</dbReference>
<feature type="transmembrane region" description="Helical" evidence="10">
    <location>
        <begin position="146"/>
        <end position="166"/>
    </location>
</feature>
<evidence type="ECO:0000256" key="8">
    <source>
        <dbReference type="ARBA" id="ARBA00031028"/>
    </source>
</evidence>
<dbReference type="GO" id="GO:0008137">
    <property type="term" value="F:NADH dehydrogenase (ubiquinone) activity"/>
    <property type="evidence" value="ECO:0007669"/>
    <property type="project" value="UniProtKB-EC"/>
</dbReference>
<dbReference type="Pfam" id="PF00961">
    <property type="entry name" value="LAGLIDADG_1"/>
    <property type="match status" value="2"/>
</dbReference>
<evidence type="ECO:0000256" key="2">
    <source>
        <dbReference type="ARBA" id="ARBA00007012"/>
    </source>
</evidence>
<feature type="domain" description="Homing endonuclease LAGLIDADG" evidence="12">
    <location>
        <begin position="831"/>
        <end position="933"/>
    </location>
</feature>
<dbReference type="Pfam" id="PF00361">
    <property type="entry name" value="Proton_antipo_M"/>
    <property type="match status" value="1"/>
</dbReference>
<evidence type="ECO:0000256" key="10">
    <source>
        <dbReference type="SAM" id="Phobius"/>
    </source>
</evidence>
<evidence type="ECO:0000259" key="12">
    <source>
        <dbReference type="Pfam" id="PF00961"/>
    </source>
</evidence>
<gene>
    <name evidence="13" type="primary">nad2</name>
</gene>
<sequence>MIMISTLSLLISNAVTLRRDMAILFNRITIIALLYAILQSFVCFSILIDGGIGLHGGLFHVTTITQIFHIFLYFISILILQLTSFYPRKVLVYEHSSIKDLFLNKLVYYRTNIINKMGEHLKIIEYPLILLFIISGAVFLMSTNDFISVFLSIELQSYGLYLLSTIYRNSELSTTGGLIYFLLGGLSSCFILLGTSLLYANSGTTNMDSLYVITSISDLSNSEVVGGETSATLAWYMDDYINFSMLIFSIGFLFKVSAAPFHFWSPDVYDAIPTIVTTFVAIIAKISIFIFLLELVYYTNHYLLNFHWTYGLLVSSLLSLIVGTILGLTQFRIKRLFAYSTISHLGFILLALSISSVESTQAFIFYLMQYSISNLNAFIILVTIGFSFYCYVNDSRENEPELLDKNNSPVQLISQLKGYFYINPILSLSFAITIFSFVGIPPLLGFFAKQMVLSAALDNGYIFLSFIAILTSVIGAVYYLSIIKEIFFFSVKPEYKIYPLVSSEEDSVGRIYGGGGKSSNKKTALIESIRFNSDNIVMSSSISVTISTITLLILLFIFMNKEWLSMGTFNLLFFLCVKEHYARNLLLLLNTIRILSHTHLTSSRSYLFSTYRRLSGTRGSIASVNHNRTFPWGSSLHTSYAGGIRYTTRLSSIIPQQTLWYSIDHNKIHPISPWFITGFTDAEGCFNVGLQKNPNGKFYVRPKFQIKVHSRDSLLLMRIKNYFGGIGNINTNSKDSSFTVRSLDDILKIILHFDNYPLITKKKADFILFKQIIHKVIEGEHLSAKGLQEIVNIRSSMNLGLSDSLKTVFPNTVPVNRPEIENITIPHPEWMAGFVTGEGCFLVQMSKYGKGKLDGVSFSFKVSQHLRDELLLRSFITFFGCGLFNYHSGKSKHGSGVFLVRKFADISDKIIPFFQDHMIEGIKREDFEDWSRVVELVRSKAHLTEEGVNNIREIKSGMNTLR</sequence>
<feature type="transmembrane region" description="Helical" evidence="10">
    <location>
        <begin position="123"/>
        <end position="140"/>
    </location>
</feature>
<dbReference type="InterPro" id="IPR010096">
    <property type="entry name" value="NADH-Q_OxRdtase_suN/2"/>
</dbReference>
<geneLocation type="mitochondrion" evidence="13"/>
<evidence type="ECO:0000256" key="6">
    <source>
        <dbReference type="ARBA" id="ARBA00022989"/>
    </source>
</evidence>
<feature type="domain" description="NADH:quinone oxidoreductase/Mrp antiporter transmembrane" evidence="11">
    <location>
        <begin position="144"/>
        <end position="475"/>
    </location>
</feature>
<dbReference type="GO" id="GO:0042773">
    <property type="term" value="P:ATP synthesis coupled electron transport"/>
    <property type="evidence" value="ECO:0007669"/>
    <property type="project" value="InterPro"/>
</dbReference>
<accession>A0A291LIE3</accession>
<protein>
    <recommendedName>
        <fullName evidence="4">NADH-ubiquinone oxidoreductase chain 2</fullName>
        <ecNumber evidence="3">7.1.1.2</ecNumber>
    </recommendedName>
    <alternativeName>
        <fullName evidence="8">NADH dehydrogenase subunit 2</fullName>
    </alternativeName>
</protein>
<evidence type="ECO:0000313" key="13">
    <source>
        <dbReference type="EMBL" id="ATI20315.1"/>
    </source>
</evidence>
<keyword evidence="5 10" id="KW-0812">Transmembrane</keyword>
<dbReference type="AlphaFoldDB" id="A0A291LIE3"/>
<name>A0A291LIE3_9PEZI</name>
<feature type="transmembrane region" description="Helical" evidence="10">
    <location>
        <begin position="536"/>
        <end position="557"/>
    </location>
</feature>
<dbReference type="SUPFAM" id="SSF55608">
    <property type="entry name" value="Homing endonucleases"/>
    <property type="match status" value="2"/>
</dbReference>
<feature type="transmembrane region" description="Helical" evidence="10">
    <location>
        <begin position="419"/>
        <end position="440"/>
    </location>
</feature>
<feature type="transmembrane region" description="Helical" evidence="10">
    <location>
        <begin position="336"/>
        <end position="355"/>
    </location>
</feature>
<dbReference type="GO" id="GO:0016020">
    <property type="term" value="C:membrane"/>
    <property type="evidence" value="ECO:0007669"/>
    <property type="project" value="UniProtKB-SubCell"/>
</dbReference>